<dbReference type="EMBL" id="KZ084154">
    <property type="protein sequence ID" value="OSC97270.1"/>
    <property type="molecule type" value="Genomic_DNA"/>
</dbReference>
<protein>
    <submittedName>
        <fullName evidence="1">Uncharacterized protein</fullName>
    </submittedName>
</protein>
<organism evidence="1 2">
    <name type="scientific">Trametes coccinea (strain BRFM310)</name>
    <name type="common">Pycnoporus coccineus</name>
    <dbReference type="NCBI Taxonomy" id="1353009"/>
    <lineage>
        <taxon>Eukaryota</taxon>
        <taxon>Fungi</taxon>
        <taxon>Dikarya</taxon>
        <taxon>Basidiomycota</taxon>
        <taxon>Agaricomycotina</taxon>
        <taxon>Agaricomycetes</taxon>
        <taxon>Polyporales</taxon>
        <taxon>Polyporaceae</taxon>
        <taxon>Trametes</taxon>
    </lineage>
</organism>
<dbReference type="Proteomes" id="UP000193067">
    <property type="component" value="Unassembled WGS sequence"/>
</dbReference>
<proteinExistence type="predicted"/>
<keyword evidence="2" id="KW-1185">Reference proteome</keyword>
<name>A0A1Y2IA59_TRAC3</name>
<dbReference type="AlphaFoldDB" id="A0A1Y2IA59"/>
<evidence type="ECO:0000313" key="2">
    <source>
        <dbReference type="Proteomes" id="UP000193067"/>
    </source>
</evidence>
<evidence type="ECO:0000313" key="1">
    <source>
        <dbReference type="EMBL" id="OSC97270.1"/>
    </source>
</evidence>
<reference evidence="1 2" key="1">
    <citation type="journal article" date="2015" name="Biotechnol. Biofuels">
        <title>Enhanced degradation of softwood versus hardwood by the white-rot fungus Pycnoporus coccineus.</title>
        <authorList>
            <person name="Couturier M."/>
            <person name="Navarro D."/>
            <person name="Chevret D."/>
            <person name="Henrissat B."/>
            <person name="Piumi F."/>
            <person name="Ruiz-Duenas F.J."/>
            <person name="Martinez A.T."/>
            <person name="Grigoriev I.V."/>
            <person name="Riley R."/>
            <person name="Lipzen A."/>
            <person name="Berrin J.G."/>
            <person name="Master E.R."/>
            <person name="Rosso M.N."/>
        </authorList>
    </citation>
    <scope>NUCLEOTIDE SEQUENCE [LARGE SCALE GENOMIC DNA]</scope>
    <source>
        <strain evidence="1 2">BRFM310</strain>
    </source>
</reference>
<accession>A0A1Y2IA59</accession>
<sequence>MPQAGRARLTTLPYTLPRAAATRGVAALERPRREASVLSTRSGTPGAWLTQSTSDLIAPTARLISAGPINGGRYECVQLCEACLHVVEGRSRYAVVCALVDRLVRSTEAERRESASVERRVS</sequence>
<gene>
    <name evidence="1" type="ORF">PYCCODRAFT_1149586</name>
</gene>